<evidence type="ECO:0000256" key="2">
    <source>
        <dbReference type="ARBA" id="ARBA00008572"/>
    </source>
</evidence>
<protein>
    <submittedName>
        <fullName evidence="9">Cationic amino acid transporter 3, mitochondrial</fullName>
    </submittedName>
</protein>
<feature type="transmembrane region" description="Helical" evidence="7">
    <location>
        <begin position="562"/>
        <end position="580"/>
    </location>
</feature>
<sequence length="604" mass="64118">MELLKNLVRRKQVDSSNGESETRHPQQQLAKALTFPYLIAIGVGSTIGAGVYILVGTVAREYSGPALALSFLIAGISAALSAFCYAELSSRFPSAGSVYHYSYIFIGEGVAWLIGWALILEYTIGGSTVARGIAPNLSLLFGGEDSLPAILARHQIPGLDVVVDPCAAFLVFIVTALLCSGVKESTVAQGIVTTANVFVMLFVIVVGTYLCIKTDWPGYKLSSGLFPFGVDGMLSGSATVFFAYIGFDSVASMAEEVKNPQRDLPLGIGLSLLLCCLLYMMVSIVIVGLVPYYAMDPDTPISSAFAGHGIQWAAYVITLGAVTALCSVLLGSLLPQPRILMTMARDGLLPPLFSDVSERTKVPVKGTIATGLCAALLAFFMDVSQLAGMVSVGTLLAFTMVAVSLLILRYVPPDEVPILSSFQDRISEENSSGLIGASRPLISKTDASIVENQEAQGGSALKNKKRRKLASWSIISTCVGNFILSYAASSSLPLPGFVRYSICGVGGLLLLVGLIVLSCIDQDDARHSFGQSGGFVCPCVPVLPVLCILINVYLLINLGAGTWLRVSVWMFIGVVIYLFYGRRNSTLVGAVYVPTAQGGEIRHP</sequence>
<evidence type="ECO:0000313" key="9">
    <source>
        <dbReference type="EMBL" id="JAV00831.1"/>
    </source>
</evidence>
<evidence type="ECO:0000259" key="8">
    <source>
        <dbReference type="Pfam" id="PF13906"/>
    </source>
</evidence>
<dbReference type="Pfam" id="PF13906">
    <property type="entry name" value="AA_permease_C"/>
    <property type="match status" value="1"/>
</dbReference>
<accession>A0A1J3K881</accession>
<dbReference type="EMBL" id="GEVM01005108">
    <property type="protein sequence ID" value="JAV00831.1"/>
    <property type="molecule type" value="Transcribed_RNA"/>
</dbReference>
<dbReference type="InterPro" id="IPR029485">
    <property type="entry name" value="CAT_C"/>
</dbReference>
<feature type="domain" description="Cationic amino acid transporter C-terminal" evidence="8">
    <location>
        <begin position="535"/>
        <end position="585"/>
    </location>
</feature>
<dbReference type="PANTHER" id="PTHR43243">
    <property type="entry name" value="INNER MEMBRANE TRANSPORTER YGJI-RELATED"/>
    <property type="match status" value="1"/>
</dbReference>
<name>A0A1J3K881_NOCCA</name>
<feature type="transmembrane region" description="Helical" evidence="7">
    <location>
        <begin position="33"/>
        <end position="55"/>
    </location>
</feature>
<keyword evidence="5 7" id="KW-0472">Membrane</keyword>
<feature type="compositionally biased region" description="Polar residues" evidence="6">
    <location>
        <begin position="14"/>
        <end position="25"/>
    </location>
</feature>
<feature type="region of interest" description="Disordered" evidence="6">
    <location>
        <begin position="1"/>
        <end position="25"/>
    </location>
</feature>
<dbReference type="FunFam" id="1.20.1740.10:FF:000010">
    <property type="entry name" value="probable cationic amino acid transporter"/>
    <property type="match status" value="1"/>
</dbReference>
<feature type="transmembrane region" description="Helical" evidence="7">
    <location>
        <begin position="224"/>
        <end position="247"/>
    </location>
</feature>
<comment type="similarity">
    <text evidence="2">Belongs to the amino acid-polyamine-organocation (APC) superfamily. Cationic amino acid transporter (CAT) (TC 2.A.3.3) family.</text>
</comment>
<feature type="transmembrane region" description="Helical" evidence="7">
    <location>
        <begin position="499"/>
        <end position="520"/>
    </location>
</feature>
<evidence type="ECO:0000256" key="1">
    <source>
        <dbReference type="ARBA" id="ARBA00004141"/>
    </source>
</evidence>
<dbReference type="InterPro" id="IPR002293">
    <property type="entry name" value="AA/rel_permease1"/>
</dbReference>
<gene>
    <name evidence="9" type="ORF">MP_TR10378_c0_g1_i1_g.31818</name>
</gene>
<dbReference type="Gene3D" id="1.20.1740.10">
    <property type="entry name" value="Amino acid/polyamine transporter I"/>
    <property type="match status" value="2"/>
</dbReference>
<feature type="transmembrane region" description="Helical" evidence="7">
    <location>
        <begin position="191"/>
        <end position="212"/>
    </location>
</feature>
<keyword evidence="3 7" id="KW-0812">Transmembrane</keyword>
<feature type="transmembrane region" description="Helical" evidence="7">
    <location>
        <begin position="532"/>
        <end position="556"/>
    </location>
</feature>
<proteinExistence type="inferred from homology"/>
<keyword evidence="4 7" id="KW-1133">Transmembrane helix</keyword>
<feature type="transmembrane region" description="Helical" evidence="7">
    <location>
        <begin position="98"/>
        <end position="119"/>
    </location>
</feature>
<dbReference type="PIRSF" id="PIRSF006060">
    <property type="entry name" value="AA_transporter"/>
    <property type="match status" value="1"/>
</dbReference>
<dbReference type="PANTHER" id="PTHR43243:SF63">
    <property type="entry name" value="CATIONIC AMINO ACID TRANSPORTER 3, MITOCHONDRIAL"/>
    <property type="match status" value="1"/>
</dbReference>
<feature type="transmembrane region" description="Helical" evidence="7">
    <location>
        <begin position="362"/>
        <end position="380"/>
    </location>
</feature>
<dbReference type="Pfam" id="PF13520">
    <property type="entry name" value="AA_permease_2"/>
    <property type="match status" value="1"/>
</dbReference>
<dbReference type="AlphaFoldDB" id="A0A1J3K881"/>
<feature type="transmembrane region" description="Helical" evidence="7">
    <location>
        <begin position="268"/>
        <end position="292"/>
    </location>
</feature>
<feature type="transmembrane region" description="Helical" evidence="7">
    <location>
        <begin position="469"/>
        <end position="487"/>
    </location>
</feature>
<evidence type="ECO:0000256" key="5">
    <source>
        <dbReference type="ARBA" id="ARBA00023136"/>
    </source>
</evidence>
<dbReference type="GO" id="GO:0016020">
    <property type="term" value="C:membrane"/>
    <property type="evidence" value="ECO:0007669"/>
    <property type="project" value="UniProtKB-SubCell"/>
</dbReference>
<dbReference type="GO" id="GO:0015171">
    <property type="term" value="F:amino acid transmembrane transporter activity"/>
    <property type="evidence" value="ECO:0007669"/>
    <property type="project" value="TreeGrafter"/>
</dbReference>
<comment type="subcellular location">
    <subcellularLocation>
        <location evidence="1">Membrane</location>
        <topology evidence="1">Multi-pass membrane protein</topology>
    </subcellularLocation>
</comment>
<feature type="transmembrane region" description="Helical" evidence="7">
    <location>
        <begin position="161"/>
        <end position="179"/>
    </location>
</feature>
<feature type="transmembrane region" description="Helical" evidence="7">
    <location>
        <begin position="312"/>
        <end position="334"/>
    </location>
</feature>
<organism evidence="9">
    <name type="scientific">Noccaea caerulescens</name>
    <name type="common">Alpine penny-cress</name>
    <name type="synonym">Thlaspi caerulescens</name>
    <dbReference type="NCBI Taxonomy" id="107243"/>
    <lineage>
        <taxon>Eukaryota</taxon>
        <taxon>Viridiplantae</taxon>
        <taxon>Streptophyta</taxon>
        <taxon>Embryophyta</taxon>
        <taxon>Tracheophyta</taxon>
        <taxon>Spermatophyta</taxon>
        <taxon>Magnoliopsida</taxon>
        <taxon>eudicotyledons</taxon>
        <taxon>Gunneridae</taxon>
        <taxon>Pentapetalae</taxon>
        <taxon>rosids</taxon>
        <taxon>malvids</taxon>
        <taxon>Brassicales</taxon>
        <taxon>Brassicaceae</taxon>
        <taxon>Coluteocarpeae</taxon>
        <taxon>Noccaea</taxon>
    </lineage>
</organism>
<evidence type="ECO:0000256" key="7">
    <source>
        <dbReference type="SAM" id="Phobius"/>
    </source>
</evidence>
<evidence type="ECO:0000256" key="3">
    <source>
        <dbReference type="ARBA" id="ARBA00022692"/>
    </source>
</evidence>
<reference evidence="9" key="1">
    <citation type="submission" date="2016-07" db="EMBL/GenBank/DDBJ databases">
        <title>De novo transcriptome assembly of four accessions of the metal hyperaccumulator plant Noccaea caerulescens.</title>
        <authorList>
            <person name="Blande D."/>
            <person name="Halimaa P."/>
            <person name="Tervahauta A.I."/>
            <person name="Aarts M.G."/>
            <person name="Karenlampi S.O."/>
        </authorList>
    </citation>
    <scope>NUCLEOTIDE SEQUENCE</scope>
</reference>
<evidence type="ECO:0000256" key="4">
    <source>
        <dbReference type="ARBA" id="ARBA00022989"/>
    </source>
</evidence>
<feature type="transmembrane region" description="Helical" evidence="7">
    <location>
        <begin position="386"/>
        <end position="408"/>
    </location>
</feature>
<evidence type="ECO:0000256" key="6">
    <source>
        <dbReference type="SAM" id="MobiDB-lite"/>
    </source>
</evidence>
<feature type="transmembrane region" description="Helical" evidence="7">
    <location>
        <begin position="67"/>
        <end position="86"/>
    </location>
</feature>